<accession>A0A0E9WI02</accession>
<reference evidence="1" key="1">
    <citation type="submission" date="2014-11" db="EMBL/GenBank/DDBJ databases">
        <authorList>
            <person name="Amaro Gonzalez C."/>
        </authorList>
    </citation>
    <scope>NUCLEOTIDE SEQUENCE</scope>
</reference>
<reference evidence="1" key="2">
    <citation type="journal article" date="2015" name="Fish Shellfish Immunol.">
        <title>Early steps in the European eel (Anguilla anguilla)-Vibrio vulnificus interaction in the gills: Role of the RtxA13 toxin.</title>
        <authorList>
            <person name="Callol A."/>
            <person name="Pajuelo D."/>
            <person name="Ebbesson L."/>
            <person name="Teles M."/>
            <person name="MacKenzie S."/>
            <person name="Amaro C."/>
        </authorList>
    </citation>
    <scope>NUCLEOTIDE SEQUENCE</scope>
</reference>
<protein>
    <submittedName>
        <fullName evidence="1">Uncharacterized protein</fullName>
    </submittedName>
</protein>
<dbReference type="AlphaFoldDB" id="A0A0E9WI02"/>
<organism evidence="1">
    <name type="scientific">Anguilla anguilla</name>
    <name type="common">European freshwater eel</name>
    <name type="synonym">Muraena anguilla</name>
    <dbReference type="NCBI Taxonomy" id="7936"/>
    <lineage>
        <taxon>Eukaryota</taxon>
        <taxon>Metazoa</taxon>
        <taxon>Chordata</taxon>
        <taxon>Craniata</taxon>
        <taxon>Vertebrata</taxon>
        <taxon>Euteleostomi</taxon>
        <taxon>Actinopterygii</taxon>
        <taxon>Neopterygii</taxon>
        <taxon>Teleostei</taxon>
        <taxon>Anguilliformes</taxon>
        <taxon>Anguillidae</taxon>
        <taxon>Anguilla</taxon>
    </lineage>
</organism>
<name>A0A0E9WI02_ANGAN</name>
<evidence type="ECO:0000313" key="1">
    <source>
        <dbReference type="EMBL" id="JAH89215.1"/>
    </source>
</evidence>
<sequence>MYANWKNNLEAHLLIGMQLCAPKHLNL</sequence>
<dbReference type="EMBL" id="GBXM01019362">
    <property type="protein sequence ID" value="JAH89215.1"/>
    <property type="molecule type" value="Transcribed_RNA"/>
</dbReference>
<proteinExistence type="predicted"/>